<dbReference type="RefSeq" id="WP_092071996.1">
    <property type="nucleotide sequence ID" value="NZ_FNHB01000004.1"/>
</dbReference>
<dbReference type="InterPro" id="IPR058627">
    <property type="entry name" value="MdtA-like_C"/>
</dbReference>
<dbReference type="Gene3D" id="2.40.50.100">
    <property type="match status" value="1"/>
</dbReference>
<proteinExistence type="inferred from homology"/>
<keyword evidence="9" id="KW-1185">Reference proteome</keyword>
<dbReference type="STRING" id="146817.SAMN04488502_10424"/>
<evidence type="ECO:0000256" key="2">
    <source>
        <dbReference type="ARBA" id="ARBA00009477"/>
    </source>
</evidence>
<dbReference type="Gene3D" id="2.40.420.20">
    <property type="match status" value="1"/>
</dbReference>
<feature type="transmembrane region" description="Helical" evidence="3">
    <location>
        <begin position="12"/>
        <end position="29"/>
    </location>
</feature>
<dbReference type="NCBIfam" id="TIGR01730">
    <property type="entry name" value="RND_mfp"/>
    <property type="match status" value="1"/>
</dbReference>
<dbReference type="PANTHER" id="PTHR30158">
    <property type="entry name" value="ACRA/E-RELATED COMPONENT OF DRUG EFFLUX TRANSPORTER"/>
    <property type="match status" value="1"/>
</dbReference>
<comment type="similarity">
    <text evidence="2">Belongs to the membrane fusion protein (MFP) (TC 8.A.1) family.</text>
</comment>
<dbReference type="GO" id="GO:0030313">
    <property type="term" value="C:cell envelope"/>
    <property type="evidence" value="ECO:0007669"/>
    <property type="project" value="UniProtKB-SubCell"/>
</dbReference>
<feature type="domain" description="Multidrug resistance protein MdtA-like barrel-sandwich hybrid" evidence="5">
    <location>
        <begin position="68"/>
        <end position="207"/>
    </location>
</feature>
<feature type="domain" description="Multidrug resistance protein MdtA-like alpha-helical hairpin" evidence="4">
    <location>
        <begin position="108"/>
        <end position="170"/>
    </location>
</feature>
<dbReference type="Pfam" id="PF25876">
    <property type="entry name" value="HH_MFP_RND"/>
    <property type="match status" value="1"/>
</dbReference>
<dbReference type="InterPro" id="IPR058625">
    <property type="entry name" value="MdtA-like_BSH"/>
</dbReference>
<dbReference type="Pfam" id="PF25967">
    <property type="entry name" value="RND-MFP_C"/>
    <property type="match status" value="1"/>
</dbReference>
<organism evidence="8 9">
    <name type="scientific">Dendrosporobacter quercicolus</name>
    <dbReference type="NCBI Taxonomy" id="146817"/>
    <lineage>
        <taxon>Bacteria</taxon>
        <taxon>Bacillati</taxon>
        <taxon>Bacillota</taxon>
        <taxon>Negativicutes</taxon>
        <taxon>Selenomonadales</taxon>
        <taxon>Sporomusaceae</taxon>
        <taxon>Dendrosporobacter</taxon>
    </lineage>
</organism>
<protein>
    <submittedName>
        <fullName evidence="8">Membrane fusion protein, multidrug efflux system</fullName>
    </submittedName>
</protein>
<evidence type="ECO:0000259" key="7">
    <source>
        <dbReference type="Pfam" id="PF25967"/>
    </source>
</evidence>
<evidence type="ECO:0000259" key="4">
    <source>
        <dbReference type="Pfam" id="PF25876"/>
    </source>
</evidence>
<dbReference type="GO" id="GO:0046677">
    <property type="term" value="P:response to antibiotic"/>
    <property type="evidence" value="ECO:0007669"/>
    <property type="project" value="TreeGrafter"/>
</dbReference>
<keyword evidence="3" id="KW-0812">Transmembrane</keyword>
<dbReference type="Pfam" id="PF25917">
    <property type="entry name" value="BSH_RND"/>
    <property type="match status" value="1"/>
</dbReference>
<evidence type="ECO:0000256" key="1">
    <source>
        <dbReference type="ARBA" id="ARBA00004196"/>
    </source>
</evidence>
<dbReference type="InterPro" id="IPR058624">
    <property type="entry name" value="MdtA-like_HH"/>
</dbReference>
<dbReference type="Proteomes" id="UP000214880">
    <property type="component" value="Unassembled WGS sequence"/>
</dbReference>
<name>A0A1G9SI44_9FIRM</name>
<dbReference type="OrthoDB" id="9801814at2"/>
<keyword evidence="3" id="KW-1133">Transmembrane helix</keyword>
<dbReference type="EMBL" id="FNHB01000004">
    <property type="protein sequence ID" value="SDM35178.1"/>
    <property type="molecule type" value="Genomic_DNA"/>
</dbReference>
<evidence type="ECO:0000259" key="6">
    <source>
        <dbReference type="Pfam" id="PF25944"/>
    </source>
</evidence>
<feature type="domain" description="Multidrug resistance protein MdtA-like beta-barrel" evidence="6">
    <location>
        <begin position="213"/>
        <end position="297"/>
    </location>
</feature>
<dbReference type="GO" id="GO:0022857">
    <property type="term" value="F:transmembrane transporter activity"/>
    <property type="evidence" value="ECO:0007669"/>
    <property type="project" value="InterPro"/>
</dbReference>
<accession>A0A1G9SI44</accession>
<dbReference type="GO" id="GO:0005886">
    <property type="term" value="C:plasma membrane"/>
    <property type="evidence" value="ECO:0007669"/>
    <property type="project" value="TreeGrafter"/>
</dbReference>
<dbReference type="AlphaFoldDB" id="A0A1G9SI44"/>
<dbReference type="InterPro" id="IPR058626">
    <property type="entry name" value="MdtA-like_b-barrel"/>
</dbReference>
<gene>
    <name evidence="8" type="ORF">SAMN04488502_10424</name>
</gene>
<sequence>MNIQHSGKRYLAAGLVVVLAGIVIWRSYLPGDGQGTATQTVVVKAMQVMQRDTPVNSEFIGQVKSKSEVKIMSKVAGNIVEKMVNGGDAIHQGQPLFRIDNKQYKSAVNSARASLRKAQSTLSHTRREVARYQKLAAVNGVARQTLDSYEAQAEQDAADVAASQAALQQALEDEQDTLIVSPVDGRIDVNDLSVGDYVAAGSTVMATVASLDPVWVQFSMSENEYLNLAGQGNGSLPAYLKDNLRLTLSNGAEYPLSGKIEQIDQGIDDATGTITIKALFNNPDRVLIPGMFARVTAQGAVYKGAILIPQRAVKELLDSTMVIVVKEDDTAESRTVKLGEKAGNMWIVQEGLQPGERIVVEGIDKVKQGTTLSVTMIGPDEPPTAAQQ</sequence>
<dbReference type="Pfam" id="PF25944">
    <property type="entry name" value="Beta-barrel_RND"/>
    <property type="match status" value="1"/>
</dbReference>
<feature type="domain" description="Multidrug resistance protein MdtA-like C-terminal permuted SH3" evidence="7">
    <location>
        <begin position="305"/>
        <end position="365"/>
    </location>
</feature>
<dbReference type="Gene3D" id="2.40.30.170">
    <property type="match status" value="1"/>
</dbReference>
<dbReference type="SUPFAM" id="SSF111369">
    <property type="entry name" value="HlyD-like secretion proteins"/>
    <property type="match status" value="1"/>
</dbReference>
<evidence type="ECO:0000259" key="5">
    <source>
        <dbReference type="Pfam" id="PF25917"/>
    </source>
</evidence>
<evidence type="ECO:0000313" key="8">
    <source>
        <dbReference type="EMBL" id="SDM35178.1"/>
    </source>
</evidence>
<dbReference type="FunFam" id="2.40.420.20:FF:000001">
    <property type="entry name" value="Efflux RND transporter periplasmic adaptor subunit"/>
    <property type="match status" value="1"/>
</dbReference>
<dbReference type="Gene3D" id="1.10.287.470">
    <property type="entry name" value="Helix hairpin bin"/>
    <property type="match status" value="1"/>
</dbReference>
<comment type="subcellular location">
    <subcellularLocation>
        <location evidence="1">Cell envelope</location>
    </subcellularLocation>
</comment>
<dbReference type="InterPro" id="IPR006143">
    <property type="entry name" value="RND_pump_MFP"/>
</dbReference>
<evidence type="ECO:0000313" key="9">
    <source>
        <dbReference type="Proteomes" id="UP000214880"/>
    </source>
</evidence>
<reference evidence="8 9" key="1">
    <citation type="submission" date="2016-10" db="EMBL/GenBank/DDBJ databases">
        <authorList>
            <person name="de Groot N.N."/>
        </authorList>
    </citation>
    <scope>NUCLEOTIDE SEQUENCE [LARGE SCALE GENOMIC DNA]</scope>
    <source>
        <strain evidence="8 9">DSM 1736</strain>
    </source>
</reference>
<evidence type="ECO:0000256" key="3">
    <source>
        <dbReference type="SAM" id="Phobius"/>
    </source>
</evidence>
<keyword evidence="3" id="KW-0472">Membrane</keyword>